<keyword evidence="2" id="KW-1185">Reference proteome</keyword>
<organism evidence="1 2">
    <name type="scientific">Rubripirellula amarantea</name>
    <dbReference type="NCBI Taxonomy" id="2527999"/>
    <lineage>
        <taxon>Bacteria</taxon>
        <taxon>Pseudomonadati</taxon>
        <taxon>Planctomycetota</taxon>
        <taxon>Planctomycetia</taxon>
        <taxon>Pirellulales</taxon>
        <taxon>Pirellulaceae</taxon>
        <taxon>Rubripirellula</taxon>
    </lineage>
</organism>
<gene>
    <name evidence="1" type="ORF">Pla22_12230</name>
</gene>
<protein>
    <submittedName>
        <fullName evidence="1">Uncharacterized protein</fullName>
    </submittedName>
</protein>
<proteinExistence type="predicted"/>
<name>A0A5C5WUD6_9BACT</name>
<sequence length="60" mass="7088">MKWLYQCEGDLSDCLRFFRAQPYLMRRLSNARNDPMFTLRSGAGRLAGARLQLFRQDKDC</sequence>
<evidence type="ECO:0000313" key="2">
    <source>
        <dbReference type="Proteomes" id="UP000316598"/>
    </source>
</evidence>
<evidence type="ECO:0000313" key="1">
    <source>
        <dbReference type="EMBL" id="TWT53593.1"/>
    </source>
</evidence>
<reference evidence="1 2" key="1">
    <citation type="submission" date="2019-02" db="EMBL/GenBank/DDBJ databases">
        <title>Deep-cultivation of Planctomycetes and their phenomic and genomic characterization uncovers novel biology.</title>
        <authorList>
            <person name="Wiegand S."/>
            <person name="Jogler M."/>
            <person name="Boedeker C."/>
            <person name="Pinto D."/>
            <person name="Vollmers J."/>
            <person name="Rivas-Marin E."/>
            <person name="Kohn T."/>
            <person name="Peeters S.H."/>
            <person name="Heuer A."/>
            <person name="Rast P."/>
            <person name="Oberbeckmann S."/>
            <person name="Bunk B."/>
            <person name="Jeske O."/>
            <person name="Meyerdierks A."/>
            <person name="Storesund J.E."/>
            <person name="Kallscheuer N."/>
            <person name="Luecker S."/>
            <person name="Lage O.M."/>
            <person name="Pohl T."/>
            <person name="Merkel B.J."/>
            <person name="Hornburger P."/>
            <person name="Mueller R.-W."/>
            <person name="Bruemmer F."/>
            <person name="Labrenz M."/>
            <person name="Spormann A.M."/>
            <person name="Op Den Camp H."/>
            <person name="Overmann J."/>
            <person name="Amann R."/>
            <person name="Jetten M.S.M."/>
            <person name="Mascher T."/>
            <person name="Medema M.H."/>
            <person name="Devos D.P."/>
            <person name="Kaster A.-K."/>
            <person name="Ovreas L."/>
            <person name="Rohde M."/>
            <person name="Galperin M.Y."/>
            <person name="Jogler C."/>
        </authorList>
    </citation>
    <scope>NUCLEOTIDE SEQUENCE [LARGE SCALE GENOMIC DNA]</scope>
    <source>
        <strain evidence="1 2">Pla22</strain>
    </source>
</reference>
<accession>A0A5C5WUD6</accession>
<dbReference type="EMBL" id="SJPI01000001">
    <property type="protein sequence ID" value="TWT53593.1"/>
    <property type="molecule type" value="Genomic_DNA"/>
</dbReference>
<dbReference type="Proteomes" id="UP000316598">
    <property type="component" value="Unassembled WGS sequence"/>
</dbReference>
<dbReference type="AlphaFoldDB" id="A0A5C5WUD6"/>
<comment type="caution">
    <text evidence="1">The sequence shown here is derived from an EMBL/GenBank/DDBJ whole genome shotgun (WGS) entry which is preliminary data.</text>
</comment>